<proteinExistence type="predicted"/>
<protein>
    <submittedName>
        <fullName evidence="1">Uncharacterized protein</fullName>
    </submittedName>
</protein>
<name>A0A0E9VJX3_ANGAN</name>
<dbReference type="EMBL" id="GBXM01030220">
    <property type="protein sequence ID" value="JAH78357.1"/>
    <property type="molecule type" value="Transcribed_RNA"/>
</dbReference>
<organism evidence="1">
    <name type="scientific">Anguilla anguilla</name>
    <name type="common">European freshwater eel</name>
    <name type="synonym">Muraena anguilla</name>
    <dbReference type="NCBI Taxonomy" id="7936"/>
    <lineage>
        <taxon>Eukaryota</taxon>
        <taxon>Metazoa</taxon>
        <taxon>Chordata</taxon>
        <taxon>Craniata</taxon>
        <taxon>Vertebrata</taxon>
        <taxon>Euteleostomi</taxon>
        <taxon>Actinopterygii</taxon>
        <taxon>Neopterygii</taxon>
        <taxon>Teleostei</taxon>
        <taxon>Anguilliformes</taxon>
        <taxon>Anguillidae</taxon>
        <taxon>Anguilla</taxon>
    </lineage>
</organism>
<accession>A0A0E9VJX3</accession>
<sequence>MSFSIRNGLLLNNPDSGRWCRDLSYSLTF</sequence>
<evidence type="ECO:0000313" key="1">
    <source>
        <dbReference type="EMBL" id="JAH78357.1"/>
    </source>
</evidence>
<reference evidence="1" key="2">
    <citation type="journal article" date="2015" name="Fish Shellfish Immunol.">
        <title>Early steps in the European eel (Anguilla anguilla)-Vibrio vulnificus interaction in the gills: Role of the RtxA13 toxin.</title>
        <authorList>
            <person name="Callol A."/>
            <person name="Pajuelo D."/>
            <person name="Ebbesson L."/>
            <person name="Teles M."/>
            <person name="MacKenzie S."/>
            <person name="Amaro C."/>
        </authorList>
    </citation>
    <scope>NUCLEOTIDE SEQUENCE</scope>
</reference>
<dbReference type="AlphaFoldDB" id="A0A0E9VJX3"/>
<reference evidence="1" key="1">
    <citation type="submission" date="2014-11" db="EMBL/GenBank/DDBJ databases">
        <authorList>
            <person name="Amaro Gonzalez C."/>
        </authorList>
    </citation>
    <scope>NUCLEOTIDE SEQUENCE</scope>
</reference>